<reference evidence="1 2" key="2">
    <citation type="submission" date="2015-02" db="EMBL/GenBank/DDBJ databases">
        <title>The complete genome of Sphingomonas hengshuiensis sp. WHSC-8 isolated from soil of Hengshui Lake.</title>
        <authorList>
            <person name="Wei S."/>
            <person name="Guo J."/>
            <person name="Su C."/>
            <person name="Wu R."/>
            <person name="Zhang Z."/>
            <person name="Liang K."/>
            <person name="Li H."/>
            <person name="Wang T."/>
            <person name="Liu H."/>
            <person name="Zhang C."/>
            <person name="Li Z."/>
            <person name="Wang Q."/>
            <person name="Meng J."/>
        </authorList>
    </citation>
    <scope>NUCLEOTIDE SEQUENCE [LARGE SCALE GENOMIC DNA]</scope>
    <source>
        <strain evidence="1 2">WHSC-8</strain>
    </source>
</reference>
<sequence length="129" mass="13831">MSALRGGALLLLTLLGGCEGGSKAARMYAREAEQSTRSAMTVDSYRPAKAIGDCLAADPTRRVNLIDLERPVRDEGAGVTYDRVLLSQVTHALVRIRDVPLGAVVTVHIRPQSGLSPYVRSRVTLCAGR</sequence>
<dbReference type="PROSITE" id="PS51257">
    <property type="entry name" value="PROKAR_LIPOPROTEIN"/>
    <property type="match status" value="1"/>
</dbReference>
<reference evidence="1 2" key="1">
    <citation type="journal article" date="2015" name="Int. J. Syst. Evol. Microbiol.">
        <title>Sphingomonas hengshuiensis sp. nov., isolated from lake wetland.</title>
        <authorList>
            <person name="Wei S."/>
            <person name="Wang T."/>
            <person name="Liu H."/>
            <person name="Zhang C."/>
            <person name="Guo J."/>
            <person name="Wang Q."/>
            <person name="Liang K."/>
            <person name="Zhang Z."/>
        </authorList>
    </citation>
    <scope>NUCLEOTIDE SEQUENCE [LARGE SCALE GENOMIC DNA]</scope>
    <source>
        <strain evidence="1 2">WHSC-8</strain>
    </source>
</reference>
<dbReference type="EMBL" id="CP010836">
    <property type="protein sequence ID" value="AJP72335.1"/>
    <property type="molecule type" value="Genomic_DNA"/>
</dbReference>
<proteinExistence type="predicted"/>
<evidence type="ECO:0000313" key="2">
    <source>
        <dbReference type="Proteomes" id="UP000032300"/>
    </source>
</evidence>
<evidence type="ECO:0000313" key="1">
    <source>
        <dbReference type="EMBL" id="AJP72335.1"/>
    </source>
</evidence>
<dbReference type="AlphaFoldDB" id="A0A7U4LFD7"/>
<evidence type="ECO:0008006" key="3">
    <source>
        <dbReference type="Google" id="ProtNLM"/>
    </source>
</evidence>
<protein>
    <recommendedName>
        <fullName evidence="3">Lipoprotein</fullName>
    </recommendedName>
</protein>
<organism evidence="1 2">
    <name type="scientific">Sphingomonas hengshuiensis</name>
    <dbReference type="NCBI Taxonomy" id="1609977"/>
    <lineage>
        <taxon>Bacteria</taxon>
        <taxon>Pseudomonadati</taxon>
        <taxon>Pseudomonadota</taxon>
        <taxon>Alphaproteobacteria</taxon>
        <taxon>Sphingomonadales</taxon>
        <taxon>Sphingomonadaceae</taxon>
        <taxon>Sphingomonas</taxon>
    </lineage>
</organism>
<gene>
    <name evidence="1" type="ORF">TS85_11890</name>
</gene>
<keyword evidence="2" id="KW-1185">Reference proteome</keyword>
<accession>A0A7U4LFD7</accession>
<dbReference type="KEGG" id="sphi:TS85_11890"/>
<dbReference type="Proteomes" id="UP000032300">
    <property type="component" value="Chromosome"/>
</dbReference>
<name>A0A7U4LFD7_9SPHN</name>
<dbReference type="RefSeq" id="WP_044332382.1">
    <property type="nucleotide sequence ID" value="NZ_CP010836.1"/>
</dbReference>